<evidence type="ECO:0000313" key="4">
    <source>
        <dbReference type="EMBL" id="CAD6200254.1"/>
    </source>
</evidence>
<dbReference type="Pfam" id="PF20209">
    <property type="entry name" value="DUF6570"/>
    <property type="match status" value="1"/>
</dbReference>
<dbReference type="EC" id="5.6.2.3" evidence="1"/>
<dbReference type="InterPro" id="IPR025476">
    <property type="entry name" value="Helitron_helicase-like"/>
</dbReference>
<feature type="compositionally biased region" description="Polar residues" evidence="2">
    <location>
        <begin position="1982"/>
        <end position="1995"/>
    </location>
</feature>
<accession>A0A8S1HXQ4</accession>
<feature type="region of interest" description="Disordered" evidence="2">
    <location>
        <begin position="1947"/>
        <end position="1998"/>
    </location>
</feature>
<dbReference type="PROSITE" id="PS50235">
    <property type="entry name" value="USP_3"/>
    <property type="match status" value="1"/>
</dbReference>
<keyword evidence="1" id="KW-0347">Helicase</keyword>
<dbReference type="InterPro" id="IPR010285">
    <property type="entry name" value="DNA_helicase_pif1-like_DEAD"/>
</dbReference>
<keyword evidence="1" id="KW-0234">DNA repair</keyword>
<dbReference type="EMBL" id="CAJGYM010000272">
    <property type="protein sequence ID" value="CAD6200254.1"/>
    <property type="molecule type" value="Genomic_DNA"/>
</dbReference>
<dbReference type="Proteomes" id="UP000835052">
    <property type="component" value="Unassembled WGS sequence"/>
</dbReference>
<feature type="region of interest" description="Disordered" evidence="2">
    <location>
        <begin position="1734"/>
        <end position="1759"/>
    </location>
</feature>
<dbReference type="GO" id="GO:0000723">
    <property type="term" value="P:telomere maintenance"/>
    <property type="evidence" value="ECO:0007669"/>
    <property type="project" value="InterPro"/>
</dbReference>
<organism evidence="4 5">
    <name type="scientific">Caenorhabditis auriculariae</name>
    <dbReference type="NCBI Taxonomy" id="2777116"/>
    <lineage>
        <taxon>Eukaryota</taxon>
        <taxon>Metazoa</taxon>
        <taxon>Ecdysozoa</taxon>
        <taxon>Nematoda</taxon>
        <taxon>Chromadorea</taxon>
        <taxon>Rhabditida</taxon>
        <taxon>Rhabditina</taxon>
        <taxon>Rhabditomorpha</taxon>
        <taxon>Rhabditoidea</taxon>
        <taxon>Rhabditidae</taxon>
        <taxon>Peloderinae</taxon>
        <taxon>Caenorhabditis</taxon>
    </lineage>
</organism>
<dbReference type="GO" id="GO:0043139">
    <property type="term" value="F:5'-3' DNA helicase activity"/>
    <property type="evidence" value="ECO:0007669"/>
    <property type="project" value="UniProtKB-EC"/>
</dbReference>
<dbReference type="Pfam" id="PF14214">
    <property type="entry name" value="Helitron_like_N"/>
    <property type="match status" value="1"/>
</dbReference>
<dbReference type="GO" id="GO:0006281">
    <property type="term" value="P:DNA repair"/>
    <property type="evidence" value="ECO:0007669"/>
    <property type="project" value="UniProtKB-KW"/>
</dbReference>
<sequence length="2241" mass="254358">MESNGNGYDSFDEDIFIQDDPQQQMEHNGVDNDDDCRGTAAEVKGQPVKGFAKQGLGREEKKIMLSKFLSDNNITVQEALVALQNHCACRGQARRTRPTDVPGFILSPFDVDDRTFPKNAITYHHSARKWRIVSVVNVNASYHPAYKTINLESPEQPERAYLTVARKGSSSGELKKPVLCHEKHNEDAKALRILGRLQYHVRSRKDMMNSSWKPMAELLPEIHSLFVNKGERQGVDNEIEEGNERPAGDATLELNANFNEACFCRKVFVVALCMENIFNSLAEVVDEQCEHQRGSGLENGDVEEYVAVTRLIDEAAPISKVVEEEVRQAHDEITPDVAGPIGMPALSRTTMIRLCDNSCPVPGPGESSFIYSLLIRFVDDVGLNSNAPTNSSLEVIFEKKHKELCELTAYEWINVHQRCYAGLRTIRKRLAMQERFYKILVALNEAIETVDIPVLKDIILLKKVPKCLVVEATKELPANEQAHHTEGETIRAYETLFEDFEKAMRDLEREFCEVCDQMRRSSTLIFKETEGLERWLTEELMDKEVIKVCVTCRRQFQQKSIPKCATYNELETVIVPECLVNLNWIEKSLIQLVRPVQQLVRLRDTGNRITRIPGTKGVLVLLPVPVEATIDHLVATLPSTENMKILVDGEFDRRIVNLEAVLLALRWLKENHDDYRDIEINEHFVFNSDSVTFTAPTVQERYEQLLAEQDAEDPGHLLTQQDVQFETIQDVRPPNVDGTSLEQYLLQKNKYLPMKIDELAGQEAKAFPHLLVNGRFGFNAKRKKKLSLSNYVRSRLLQRDRRFARDPAWIAYQHGVRVQLDIAGSLGIQARLKKNVSAAEVRQLLDNQDPKFATLLTSTFGKVKGFAPYWDTVRNDLRATIAVFGPPQFFLTLNPNECWPEVEKVYSYLCGVNTLEGLRAELAADPVPWTRVFQQRVRALFDLLKNPKGPLGGGVIHWFTRLEYQHRGAEHLHCVLWTKERLAENATEDELISFIDKNVTARMPDALKEPQLYKLVMDHQQHWQKHSATCLRVVKHRSQLYKVCRFEFPRPVLTATVINAVPTTLMGVPGGKRKPYYLARNENAKMTNDYAPAVLMTWGANVDVQVVFSVPEVVQYITGYTTKAETSKEDVSLYKSLHSQSIPQRDLMGIILELVKKRQIGTPEMIDSLLGHPFHKFDTGHVFINTNACEQRDRLLQSKKNLEKNDRIFVANFNDDYYPARPARLENHSLMNVALNFDCVDVKRVKRETFAEDDGDADGDGDDDNTEEVINTYSGLFTTNDPESPFYDHSYLKNGQALPLTSVTNRCFRKRKALVPRLFWPHLEANNEASREDYYRRLCVAFIPWRREEDLKANEATYEERWKTWLADLSVRSTAASEDVKKFIGRQEHLLEMDRKLFEERRERRQALAEIAVDLEPVDQVDYSPRIVDEEKLSDAKTKLNEKQASVVKRVLDHVATNNDTLTLFVSGTAGTGKSFVINVLADELTVRYTDPSSRGYQPAVLLVAPTGLAAIQIRGATFHSCFGIEVQSGTQNGLKVHLRLQEIRGSSKMFGGINVVGFGDLLQLAPVRSSRVFEVMQERCVRRLLGSMAPFFSLWCAFEYEELLENMRQRDDLEYAELMGRLRVGCLTPLDEELLATRVIPKHDEDDVNETRMKSAAIFYSHLIKTDPKALALFPTNEDVKEFNRFVAKELELATFVIEAEDHIDTSKSRRFVSRRRRNEYMERPYQRTEFTIEKKTEQSTKRTTNGEKNEEGSLRAKSKKAAFERGAGLDLHLELALGCRVMLRRNVSVATGLVNGATGVLLDVKKAGDGTPYALTVKMDRCEETVDIFKQSAVFDIGSEEQLTRRQFPLVMSFAATIHKSQGLTLSNTVLGMRSTFAAGQVFVGCSRVQNLNGLHLVELDPRKMMVDKMSLNEYNRLRETIGLPSFVSSPKKPTSETAVVQINRPKRRSSDQNSCGSVKIVVRTPKSNQKKGSSKKCATPTSSSNDSGTPESPSLLKLKNVDNTQCFLIAAINAVNTMTKVAEELIGTVDEELNEVAKELKDILRGDQNDVRALRNKLGGDLAQAGQQDAQDALSALLEALPTTIRQLFTMNQRDVRWCGCEDGRQILDVHPIILRPFVTRDISFEDMLRILTETEHFGECNECGMQVCMSHAFDLSNVAFLIVQPDRAVGQAQPNINGLSSKKQFMFGFEWRLVGCIEYRGRAVDGHYVTWRQCETIWAVQDDDRTTPVKQINRGLQ</sequence>
<dbReference type="InterPro" id="IPR046700">
    <property type="entry name" value="DUF6570"/>
</dbReference>
<dbReference type="Pfam" id="PF05970">
    <property type="entry name" value="PIF1"/>
    <property type="match status" value="1"/>
</dbReference>
<proteinExistence type="inferred from homology"/>
<comment type="caution">
    <text evidence="4">The sequence shown here is derived from an EMBL/GenBank/DDBJ whole genome shotgun (WGS) entry which is preliminary data.</text>
</comment>
<feature type="domain" description="USP" evidence="3">
    <location>
        <begin position="1999"/>
        <end position="2241"/>
    </location>
</feature>
<comment type="catalytic activity">
    <reaction evidence="1">
        <text>ATP + H2O = ADP + phosphate + H(+)</text>
        <dbReference type="Rhea" id="RHEA:13065"/>
        <dbReference type="ChEBI" id="CHEBI:15377"/>
        <dbReference type="ChEBI" id="CHEBI:15378"/>
        <dbReference type="ChEBI" id="CHEBI:30616"/>
        <dbReference type="ChEBI" id="CHEBI:43474"/>
        <dbReference type="ChEBI" id="CHEBI:456216"/>
        <dbReference type="EC" id="5.6.2.3"/>
    </reaction>
</comment>
<dbReference type="Gene3D" id="3.40.50.300">
    <property type="entry name" value="P-loop containing nucleotide triphosphate hydrolases"/>
    <property type="match status" value="1"/>
</dbReference>
<comment type="cofactor">
    <cofactor evidence="1">
        <name>Mg(2+)</name>
        <dbReference type="ChEBI" id="CHEBI:18420"/>
    </cofactor>
</comment>
<gene>
    <name evidence="4" type="ORF">CAUJ_LOCUS16151</name>
</gene>
<dbReference type="SUPFAM" id="SSF52540">
    <property type="entry name" value="P-loop containing nucleoside triphosphate hydrolases"/>
    <property type="match status" value="2"/>
</dbReference>
<feature type="non-terminal residue" evidence="4">
    <location>
        <position position="1"/>
    </location>
</feature>
<dbReference type="PANTHER" id="PTHR47642">
    <property type="entry name" value="ATP-DEPENDENT DNA HELICASE"/>
    <property type="match status" value="1"/>
</dbReference>
<dbReference type="GO" id="GO:0016787">
    <property type="term" value="F:hydrolase activity"/>
    <property type="evidence" value="ECO:0007669"/>
    <property type="project" value="UniProtKB-KW"/>
</dbReference>
<dbReference type="GO" id="GO:0006310">
    <property type="term" value="P:DNA recombination"/>
    <property type="evidence" value="ECO:0007669"/>
    <property type="project" value="UniProtKB-KW"/>
</dbReference>
<dbReference type="SUPFAM" id="SSF54001">
    <property type="entry name" value="Cysteine proteinases"/>
    <property type="match status" value="1"/>
</dbReference>
<keyword evidence="1" id="KW-0067">ATP-binding</keyword>
<dbReference type="InterPro" id="IPR027417">
    <property type="entry name" value="P-loop_NTPase"/>
</dbReference>
<dbReference type="InterPro" id="IPR028889">
    <property type="entry name" value="USP"/>
</dbReference>
<evidence type="ECO:0000259" key="3">
    <source>
        <dbReference type="PROSITE" id="PS50235"/>
    </source>
</evidence>
<evidence type="ECO:0000313" key="5">
    <source>
        <dbReference type="Proteomes" id="UP000835052"/>
    </source>
</evidence>
<dbReference type="OrthoDB" id="5876386at2759"/>
<dbReference type="InterPro" id="IPR051055">
    <property type="entry name" value="PIF1_helicase"/>
</dbReference>
<dbReference type="GO" id="GO:0005524">
    <property type="term" value="F:ATP binding"/>
    <property type="evidence" value="ECO:0007669"/>
    <property type="project" value="UniProtKB-KW"/>
</dbReference>
<feature type="compositionally biased region" description="Basic and acidic residues" evidence="2">
    <location>
        <begin position="1734"/>
        <end position="1756"/>
    </location>
</feature>
<dbReference type="InterPro" id="IPR038765">
    <property type="entry name" value="Papain-like_cys_pep_sf"/>
</dbReference>
<keyword evidence="1" id="KW-0378">Hydrolase</keyword>
<evidence type="ECO:0000256" key="2">
    <source>
        <dbReference type="SAM" id="MobiDB-lite"/>
    </source>
</evidence>
<keyword evidence="1" id="KW-0227">DNA damage</keyword>
<dbReference type="Gene3D" id="3.90.70.10">
    <property type="entry name" value="Cysteine proteinases"/>
    <property type="match status" value="1"/>
</dbReference>
<dbReference type="PANTHER" id="PTHR47642:SF5">
    <property type="entry name" value="ATP-DEPENDENT DNA HELICASE"/>
    <property type="match status" value="1"/>
</dbReference>
<name>A0A8S1HXQ4_9PELO</name>
<reference evidence="4" key="1">
    <citation type="submission" date="2020-10" db="EMBL/GenBank/DDBJ databases">
        <authorList>
            <person name="Kikuchi T."/>
        </authorList>
    </citation>
    <scope>NUCLEOTIDE SEQUENCE</scope>
    <source>
        <strain evidence="4">NKZ352</strain>
    </source>
</reference>
<comment type="similarity">
    <text evidence="1">Belongs to the helicase family.</text>
</comment>
<protein>
    <recommendedName>
        <fullName evidence="1">ATP-dependent DNA helicase</fullName>
        <ecNumber evidence="1">5.6.2.3</ecNumber>
    </recommendedName>
</protein>
<evidence type="ECO:0000256" key="1">
    <source>
        <dbReference type="RuleBase" id="RU363044"/>
    </source>
</evidence>
<keyword evidence="1" id="KW-0547">Nucleotide-binding</keyword>
<keyword evidence="5" id="KW-1185">Reference proteome</keyword>
<keyword evidence="1" id="KW-0233">DNA recombination</keyword>